<proteinExistence type="predicted"/>
<keyword evidence="2" id="KW-1185">Reference proteome</keyword>
<evidence type="ECO:0000313" key="1">
    <source>
        <dbReference type="EnsemblPlants" id="QL04p096728:mrna"/>
    </source>
</evidence>
<reference evidence="1 2" key="1">
    <citation type="journal article" date="2016" name="G3 (Bethesda)">
        <title>First Draft Assembly and Annotation of the Genome of a California Endemic Oak Quercus lobata Nee (Fagaceae).</title>
        <authorList>
            <person name="Sork V.L."/>
            <person name="Fitz-Gibbon S.T."/>
            <person name="Puiu D."/>
            <person name="Crepeau M."/>
            <person name="Gugger P.F."/>
            <person name="Sherman R."/>
            <person name="Stevens K."/>
            <person name="Langley C.H."/>
            <person name="Pellegrini M."/>
            <person name="Salzberg S.L."/>
        </authorList>
    </citation>
    <scope>NUCLEOTIDE SEQUENCE [LARGE SCALE GENOMIC DNA]</scope>
    <source>
        <strain evidence="1 2">cv. SW786</strain>
    </source>
</reference>
<name>A0A7N2LJ91_QUELO</name>
<dbReference type="EnsemblPlants" id="QL04p096728:mrna">
    <property type="protein sequence ID" value="QL04p096728:mrna"/>
    <property type="gene ID" value="QL04p096728"/>
</dbReference>
<dbReference type="InParanoid" id="A0A7N2LJ91"/>
<dbReference type="AlphaFoldDB" id="A0A7N2LJ91"/>
<sequence length="98" mass="11413">MVQNLVCAQNRLQATISFSHHQSVDEVEALKEEFHGLAIFVKEENKIDVQDRGPWHFDKKLILLKRFNGDHNPGYKGFACLQEFVEDKKNEEEEAEQV</sequence>
<accession>A0A7N2LJ91</accession>
<organism evidence="1 2">
    <name type="scientific">Quercus lobata</name>
    <name type="common">Valley oak</name>
    <dbReference type="NCBI Taxonomy" id="97700"/>
    <lineage>
        <taxon>Eukaryota</taxon>
        <taxon>Viridiplantae</taxon>
        <taxon>Streptophyta</taxon>
        <taxon>Embryophyta</taxon>
        <taxon>Tracheophyta</taxon>
        <taxon>Spermatophyta</taxon>
        <taxon>Magnoliopsida</taxon>
        <taxon>eudicotyledons</taxon>
        <taxon>Gunneridae</taxon>
        <taxon>Pentapetalae</taxon>
        <taxon>rosids</taxon>
        <taxon>fabids</taxon>
        <taxon>Fagales</taxon>
        <taxon>Fagaceae</taxon>
        <taxon>Quercus</taxon>
    </lineage>
</organism>
<reference evidence="1" key="2">
    <citation type="submission" date="2021-01" db="UniProtKB">
        <authorList>
            <consortium name="EnsemblPlants"/>
        </authorList>
    </citation>
    <scope>IDENTIFICATION</scope>
</reference>
<protein>
    <submittedName>
        <fullName evidence="1">Uncharacterized protein</fullName>
    </submittedName>
</protein>
<dbReference type="Gramene" id="QL04p096728:mrna">
    <property type="protein sequence ID" value="QL04p096728:mrna"/>
    <property type="gene ID" value="QL04p096728"/>
</dbReference>
<evidence type="ECO:0000313" key="2">
    <source>
        <dbReference type="Proteomes" id="UP000594261"/>
    </source>
</evidence>
<dbReference type="EMBL" id="LRBV02000004">
    <property type="status" value="NOT_ANNOTATED_CDS"/>
    <property type="molecule type" value="Genomic_DNA"/>
</dbReference>
<dbReference type="Proteomes" id="UP000594261">
    <property type="component" value="Chromosome 4"/>
</dbReference>